<reference evidence="2" key="1">
    <citation type="journal article" date="2023" name="Nat. Plants">
        <title>Single-cell RNA sequencing provides a high-resolution roadmap for understanding the multicellular compartmentation of specialized metabolism.</title>
        <authorList>
            <person name="Sun S."/>
            <person name="Shen X."/>
            <person name="Li Y."/>
            <person name="Li Y."/>
            <person name="Wang S."/>
            <person name="Li R."/>
            <person name="Zhang H."/>
            <person name="Shen G."/>
            <person name="Guo B."/>
            <person name="Wei J."/>
            <person name="Xu J."/>
            <person name="St-Pierre B."/>
            <person name="Chen S."/>
            <person name="Sun C."/>
        </authorList>
    </citation>
    <scope>NUCLEOTIDE SEQUENCE [LARGE SCALE GENOMIC DNA]</scope>
</reference>
<comment type="caution">
    <text evidence="1">The sequence shown here is derived from an EMBL/GenBank/DDBJ whole genome shotgun (WGS) entry which is preliminary data.</text>
</comment>
<name>A0ACB9ZPF5_CATRO</name>
<protein>
    <submittedName>
        <fullName evidence="1">Uncharacterized protein</fullName>
    </submittedName>
</protein>
<evidence type="ECO:0000313" key="2">
    <source>
        <dbReference type="Proteomes" id="UP001060085"/>
    </source>
</evidence>
<accession>A0ACB9ZPF5</accession>
<dbReference type="Proteomes" id="UP001060085">
    <property type="component" value="Linkage Group LG08"/>
</dbReference>
<proteinExistence type="predicted"/>
<keyword evidence="2" id="KW-1185">Reference proteome</keyword>
<evidence type="ECO:0000313" key="1">
    <source>
        <dbReference type="EMBL" id="KAI5648822.1"/>
    </source>
</evidence>
<sequence length="90" mass="9924">MDLSFSLIAGFLRSAASDVELPPAVVVQPRYTRSNTWLTLTIIEGKANQDGRENSIESKLKLMTIAQFPCMIALFARINSPSLGNESMYS</sequence>
<gene>
    <name evidence="1" type="ORF">M9H77_34827</name>
</gene>
<organism evidence="1 2">
    <name type="scientific">Catharanthus roseus</name>
    <name type="common">Madagascar periwinkle</name>
    <name type="synonym">Vinca rosea</name>
    <dbReference type="NCBI Taxonomy" id="4058"/>
    <lineage>
        <taxon>Eukaryota</taxon>
        <taxon>Viridiplantae</taxon>
        <taxon>Streptophyta</taxon>
        <taxon>Embryophyta</taxon>
        <taxon>Tracheophyta</taxon>
        <taxon>Spermatophyta</taxon>
        <taxon>Magnoliopsida</taxon>
        <taxon>eudicotyledons</taxon>
        <taxon>Gunneridae</taxon>
        <taxon>Pentapetalae</taxon>
        <taxon>asterids</taxon>
        <taxon>lamiids</taxon>
        <taxon>Gentianales</taxon>
        <taxon>Apocynaceae</taxon>
        <taxon>Rauvolfioideae</taxon>
        <taxon>Vinceae</taxon>
        <taxon>Catharanthinae</taxon>
        <taxon>Catharanthus</taxon>
    </lineage>
</organism>
<dbReference type="EMBL" id="CM044708">
    <property type="protein sequence ID" value="KAI5648822.1"/>
    <property type="molecule type" value="Genomic_DNA"/>
</dbReference>